<evidence type="ECO:0000256" key="1">
    <source>
        <dbReference type="ARBA" id="ARBA00000697"/>
    </source>
</evidence>
<evidence type="ECO:0000256" key="4">
    <source>
        <dbReference type="ARBA" id="ARBA00012820"/>
    </source>
</evidence>
<evidence type="ECO:0000256" key="8">
    <source>
        <dbReference type="ARBA" id="ARBA00048109"/>
    </source>
</evidence>
<feature type="region of interest" description="Disordered" evidence="9">
    <location>
        <begin position="25"/>
        <end position="60"/>
    </location>
</feature>
<keyword evidence="12" id="KW-1185">Reference proteome</keyword>
<evidence type="ECO:0000256" key="2">
    <source>
        <dbReference type="ARBA" id="ARBA00005622"/>
    </source>
</evidence>
<comment type="similarity">
    <text evidence="3">Belongs to the mycobacterial A85 antigen family.</text>
</comment>
<protein>
    <recommendedName>
        <fullName evidence="7">Acyl-CoA:diacylglycerol acyltransferase</fullName>
        <ecNumber evidence="4">2.3.1.122</ecNumber>
        <ecNumber evidence="5">2.3.1.20</ecNumber>
    </recommendedName>
</protein>
<name>A0AAE3T396_9BURK</name>
<dbReference type="PROSITE" id="PS51318">
    <property type="entry name" value="TAT"/>
    <property type="match status" value="1"/>
</dbReference>
<dbReference type="Gene3D" id="3.40.50.1820">
    <property type="entry name" value="alpha/beta hydrolase"/>
    <property type="match status" value="1"/>
</dbReference>
<feature type="compositionally biased region" description="Low complexity" evidence="9">
    <location>
        <begin position="40"/>
        <end position="50"/>
    </location>
</feature>
<evidence type="ECO:0000256" key="6">
    <source>
        <dbReference type="ARBA" id="ARBA00022801"/>
    </source>
</evidence>
<accession>A0AAE3T396</accession>
<evidence type="ECO:0000313" key="12">
    <source>
        <dbReference type="Proteomes" id="UP001212602"/>
    </source>
</evidence>
<evidence type="ECO:0000256" key="9">
    <source>
        <dbReference type="SAM" id="MobiDB-lite"/>
    </source>
</evidence>
<gene>
    <name evidence="11" type="ORF">PGB34_22945</name>
</gene>
<dbReference type="PANTHER" id="PTHR40841:SF2">
    <property type="entry name" value="SIDEROPHORE-DEGRADING ESTERASE (EUROFUNG)"/>
    <property type="match status" value="1"/>
</dbReference>
<comment type="caution">
    <text evidence="11">The sequence shown here is derived from an EMBL/GenBank/DDBJ whole genome shotgun (WGS) entry which is preliminary data.</text>
</comment>
<evidence type="ECO:0000313" key="11">
    <source>
        <dbReference type="EMBL" id="MDA7419242.1"/>
    </source>
</evidence>
<dbReference type="SUPFAM" id="SSF53474">
    <property type="entry name" value="alpha/beta-Hydrolases"/>
    <property type="match status" value="1"/>
</dbReference>
<dbReference type="InterPro" id="IPR052558">
    <property type="entry name" value="Siderophore_Hydrolase_D"/>
</dbReference>
<evidence type="ECO:0000256" key="10">
    <source>
        <dbReference type="SAM" id="SignalP"/>
    </source>
</evidence>
<dbReference type="EC" id="2.3.1.20" evidence="5"/>
<dbReference type="InterPro" id="IPR000801">
    <property type="entry name" value="Esterase-like"/>
</dbReference>
<dbReference type="RefSeq" id="WP_271430443.1">
    <property type="nucleotide sequence ID" value="NZ_JAQIPB010000016.1"/>
</dbReference>
<evidence type="ECO:0000256" key="3">
    <source>
        <dbReference type="ARBA" id="ARBA00005874"/>
    </source>
</evidence>
<dbReference type="GO" id="GO:0016788">
    <property type="term" value="F:hydrolase activity, acting on ester bonds"/>
    <property type="evidence" value="ECO:0007669"/>
    <property type="project" value="TreeGrafter"/>
</dbReference>
<dbReference type="Pfam" id="PF00756">
    <property type="entry name" value="Esterase"/>
    <property type="match status" value="1"/>
</dbReference>
<dbReference type="Proteomes" id="UP001212602">
    <property type="component" value="Unassembled WGS sequence"/>
</dbReference>
<organism evidence="11 12">
    <name type="scientific">Xenophilus arseniciresistens</name>
    <dbReference type="NCBI Taxonomy" id="1283306"/>
    <lineage>
        <taxon>Bacteria</taxon>
        <taxon>Pseudomonadati</taxon>
        <taxon>Pseudomonadota</taxon>
        <taxon>Betaproteobacteria</taxon>
        <taxon>Burkholderiales</taxon>
        <taxon>Comamonadaceae</taxon>
        <taxon>Xenophilus</taxon>
    </lineage>
</organism>
<proteinExistence type="inferred from homology"/>
<keyword evidence="10" id="KW-0732">Signal</keyword>
<dbReference type="EC" id="2.3.1.122" evidence="4"/>
<evidence type="ECO:0000256" key="5">
    <source>
        <dbReference type="ARBA" id="ARBA00013244"/>
    </source>
</evidence>
<dbReference type="AlphaFoldDB" id="A0AAE3T396"/>
<dbReference type="GO" id="GO:0004144">
    <property type="term" value="F:diacylglycerol O-acyltransferase activity"/>
    <property type="evidence" value="ECO:0007669"/>
    <property type="project" value="UniProtKB-EC"/>
</dbReference>
<reference evidence="11" key="1">
    <citation type="submission" date="2023-01" db="EMBL/GenBank/DDBJ databases">
        <title>Xenophilus mangrovi sp. nov., isolated from soil of Mangrove nature reserve.</title>
        <authorList>
            <person name="Xu S."/>
            <person name="Liu Z."/>
            <person name="Xu Y."/>
        </authorList>
    </citation>
    <scope>NUCLEOTIDE SEQUENCE</scope>
    <source>
        <strain evidence="11">YW8</strain>
    </source>
</reference>
<dbReference type="PANTHER" id="PTHR40841">
    <property type="entry name" value="SIDEROPHORE TRIACETYLFUSARININE C ESTERASE"/>
    <property type="match status" value="1"/>
</dbReference>
<comment type="catalytic activity">
    <reaction evidence="8">
        <text>an acyl-CoA + a 1,2-diacyl-sn-glycerol = a triacyl-sn-glycerol + CoA</text>
        <dbReference type="Rhea" id="RHEA:10868"/>
        <dbReference type="ChEBI" id="CHEBI:17815"/>
        <dbReference type="ChEBI" id="CHEBI:57287"/>
        <dbReference type="ChEBI" id="CHEBI:58342"/>
        <dbReference type="ChEBI" id="CHEBI:64615"/>
        <dbReference type="EC" id="2.3.1.20"/>
    </reaction>
</comment>
<comment type="similarity">
    <text evidence="2">Belongs to the esterase D family.</text>
</comment>
<keyword evidence="6 11" id="KW-0378">Hydrolase</keyword>
<evidence type="ECO:0000256" key="7">
    <source>
        <dbReference type="ARBA" id="ARBA00032572"/>
    </source>
</evidence>
<feature type="signal peptide" evidence="10">
    <location>
        <begin position="1"/>
        <end position="32"/>
    </location>
</feature>
<sequence length="334" mass="34793">MPESTLLPRRSLLLALAAAGLPACGSTPPSPAAPAPSPAGAPTGPGRAASQLVGPTVADRGSPHYRFERFEFDSADGERHYRVQLAVPRAAPPAAGFALLLMLDGNAAFGALTEEMLAQQAASGRPVAIAALGYQTDQAIDATARAYDYTPPVPGHNPTWDNEARQRLGGGADVFLALMAQRVLPEVRRRVPVDAARSTLWGHSYGGLCALYALFTRPALFARYAAADPSLWWHDGFILDVEQRAQALPTGRPTALLLMAGGGAAGPGPAAPAVAESATTASRRRAVMADAAPELAARQARRPGLSVQWLPFPGVGHGAMRPASITPTLQLAAR</sequence>
<comment type="catalytic activity">
    <reaction evidence="1">
        <text>2 alpha,alpha'-trehalose 6-mycolate = alpha,alpha'-trehalose 6,6'-bismycolate + alpha,alpha-trehalose</text>
        <dbReference type="Rhea" id="RHEA:23472"/>
        <dbReference type="ChEBI" id="CHEBI:16551"/>
        <dbReference type="ChEBI" id="CHEBI:18195"/>
        <dbReference type="ChEBI" id="CHEBI:18234"/>
        <dbReference type="EC" id="2.3.1.122"/>
    </reaction>
</comment>
<dbReference type="InterPro" id="IPR006311">
    <property type="entry name" value="TAT_signal"/>
</dbReference>
<dbReference type="InterPro" id="IPR029058">
    <property type="entry name" value="AB_hydrolase_fold"/>
</dbReference>
<feature type="chain" id="PRO_5042284062" description="Acyl-CoA:diacylglycerol acyltransferase" evidence="10">
    <location>
        <begin position="33"/>
        <end position="334"/>
    </location>
</feature>
<dbReference type="GO" id="GO:0050348">
    <property type="term" value="F:trehalose O-mycolyltransferase activity"/>
    <property type="evidence" value="ECO:0007669"/>
    <property type="project" value="UniProtKB-EC"/>
</dbReference>
<dbReference type="EMBL" id="JAQIPB010000016">
    <property type="protein sequence ID" value="MDA7419242.1"/>
    <property type="molecule type" value="Genomic_DNA"/>
</dbReference>
<feature type="compositionally biased region" description="Pro residues" evidence="9">
    <location>
        <begin position="28"/>
        <end position="39"/>
    </location>
</feature>